<accession>A0A4V1IVQ6</accession>
<dbReference type="GO" id="GO:0008843">
    <property type="term" value="F:endochitinase activity"/>
    <property type="evidence" value="ECO:0007669"/>
    <property type="project" value="UniProtKB-EC"/>
</dbReference>
<comment type="similarity">
    <text evidence="9">Belongs to the glycosyl hydrolase 18 family.</text>
</comment>
<evidence type="ECO:0000256" key="4">
    <source>
        <dbReference type="ARBA" id="ARBA00023024"/>
    </source>
</evidence>
<organism evidence="12 13">
    <name type="scientific">Thamnocephalis sphaerospora</name>
    <dbReference type="NCBI Taxonomy" id="78915"/>
    <lineage>
        <taxon>Eukaryota</taxon>
        <taxon>Fungi</taxon>
        <taxon>Fungi incertae sedis</taxon>
        <taxon>Zoopagomycota</taxon>
        <taxon>Zoopagomycotina</taxon>
        <taxon>Zoopagomycetes</taxon>
        <taxon>Zoopagales</taxon>
        <taxon>Sigmoideomycetaceae</taxon>
        <taxon>Thamnocephalis</taxon>
    </lineage>
</organism>
<dbReference type="PANTHER" id="PTHR45708">
    <property type="entry name" value="ENDOCHITINASE"/>
    <property type="match status" value="1"/>
</dbReference>
<keyword evidence="13" id="KW-1185">Reference proteome</keyword>
<dbReference type="AlphaFoldDB" id="A0A4V1IVQ6"/>
<dbReference type="GO" id="GO:0005576">
    <property type="term" value="C:extracellular region"/>
    <property type="evidence" value="ECO:0007669"/>
    <property type="project" value="TreeGrafter"/>
</dbReference>
<protein>
    <recommendedName>
        <fullName evidence="2">chitinase</fullName>
        <ecNumber evidence="2">3.2.1.14</ecNumber>
    </recommendedName>
</protein>
<evidence type="ECO:0000256" key="7">
    <source>
        <dbReference type="ARBA" id="ARBA00023326"/>
    </source>
</evidence>
<evidence type="ECO:0000256" key="9">
    <source>
        <dbReference type="RuleBase" id="RU004453"/>
    </source>
</evidence>
<evidence type="ECO:0000313" key="12">
    <source>
        <dbReference type="EMBL" id="RKP04889.1"/>
    </source>
</evidence>
<evidence type="ECO:0000256" key="3">
    <source>
        <dbReference type="ARBA" id="ARBA00022801"/>
    </source>
</evidence>
<dbReference type="EMBL" id="KZ993387">
    <property type="protein sequence ID" value="RKP04889.1"/>
    <property type="molecule type" value="Genomic_DNA"/>
</dbReference>
<dbReference type="GO" id="GO:0000272">
    <property type="term" value="P:polysaccharide catabolic process"/>
    <property type="evidence" value="ECO:0007669"/>
    <property type="project" value="UniProtKB-KW"/>
</dbReference>
<evidence type="ECO:0000259" key="11">
    <source>
        <dbReference type="PROSITE" id="PS51910"/>
    </source>
</evidence>
<dbReference type="Gene3D" id="3.20.20.80">
    <property type="entry name" value="Glycosidases"/>
    <property type="match status" value="1"/>
</dbReference>
<evidence type="ECO:0000313" key="13">
    <source>
        <dbReference type="Proteomes" id="UP000271241"/>
    </source>
</evidence>
<evidence type="ECO:0000256" key="10">
    <source>
        <dbReference type="SAM" id="MobiDB-lite"/>
    </source>
</evidence>
<evidence type="ECO:0000256" key="2">
    <source>
        <dbReference type="ARBA" id="ARBA00012729"/>
    </source>
</evidence>
<reference evidence="13" key="1">
    <citation type="journal article" date="2018" name="Nat. Microbiol.">
        <title>Leveraging single-cell genomics to expand the fungal tree of life.</title>
        <authorList>
            <person name="Ahrendt S.R."/>
            <person name="Quandt C.A."/>
            <person name="Ciobanu D."/>
            <person name="Clum A."/>
            <person name="Salamov A."/>
            <person name="Andreopoulos B."/>
            <person name="Cheng J.F."/>
            <person name="Woyke T."/>
            <person name="Pelin A."/>
            <person name="Henrissat B."/>
            <person name="Reynolds N.K."/>
            <person name="Benny G.L."/>
            <person name="Smith M.E."/>
            <person name="James T.Y."/>
            <person name="Grigoriev I.V."/>
        </authorList>
    </citation>
    <scope>NUCLEOTIDE SEQUENCE [LARGE SCALE GENOMIC DNA]</scope>
    <source>
        <strain evidence="13">RSA 1356</strain>
    </source>
</reference>
<feature type="domain" description="GH18" evidence="11">
    <location>
        <begin position="1"/>
        <end position="300"/>
    </location>
</feature>
<dbReference type="InterPro" id="IPR050542">
    <property type="entry name" value="Glycosyl_Hydrlase18_Chitinase"/>
</dbReference>
<dbReference type="InterPro" id="IPR001223">
    <property type="entry name" value="Glyco_hydro18_cat"/>
</dbReference>
<dbReference type="Proteomes" id="UP000271241">
    <property type="component" value="Unassembled WGS sequence"/>
</dbReference>
<name>A0A4V1IVQ6_9FUNG</name>
<dbReference type="EC" id="3.2.1.14" evidence="2"/>
<keyword evidence="3 8" id="KW-0378">Hydrolase</keyword>
<gene>
    <name evidence="12" type="ORF">THASP1DRAFT_5067</name>
</gene>
<dbReference type="InterPro" id="IPR001579">
    <property type="entry name" value="Glyco_hydro_18_chit_AS"/>
</dbReference>
<dbReference type="PROSITE" id="PS01095">
    <property type="entry name" value="GH18_1"/>
    <property type="match status" value="1"/>
</dbReference>
<evidence type="ECO:0000256" key="6">
    <source>
        <dbReference type="ARBA" id="ARBA00023295"/>
    </source>
</evidence>
<feature type="non-terminal residue" evidence="12">
    <location>
        <position position="1"/>
    </location>
</feature>
<keyword evidence="6 8" id="KW-0326">Glycosidase</keyword>
<feature type="compositionally biased region" description="Low complexity" evidence="10">
    <location>
        <begin position="329"/>
        <end position="344"/>
    </location>
</feature>
<dbReference type="GO" id="GO:0006032">
    <property type="term" value="P:chitin catabolic process"/>
    <property type="evidence" value="ECO:0007669"/>
    <property type="project" value="UniProtKB-KW"/>
</dbReference>
<sequence>NNIVLYWGQNSYGAAHGSDTANFEKRLSYYCQAGHAGTIVLSFMHAYGKSNPSTNFANHCDPSKVFPGTALLDCPELREDIATCQKLGVKIELGLGGASGNYGFTNDQQAAAFADELHKMAFSGKGSVRPFGPGSLDGVNLDLEGGTQTGYTQFVKRLRELQGSQGLIVSTSPQCPYPDAWLHDVLINGEVDAAYVQFYNNYCGVQAFGTGNFNFEVWDKWAKNAKRPGAKVYLGVPASSSAAGSGYVPATRLSAIVNEVASKYPSTFGGIMAWDASQVYMNKEGGKTFVEAAANALRAVCGGATAPKPKPATSTVPKSEPTTTAPSKPVATAAPSPTYSTTPKPVVPATPQPTYSAAPAPTT</sequence>
<proteinExistence type="inferred from homology"/>
<keyword evidence="7" id="KW-0624">Polysaccharide degradation</keyword>
<evidence type="ECO:0000256" key="1">
    <source>
        <dbReference type="ARBA" id="ARBA00000822"/>
    </source>
</evidence>
<keyword evidence="4" id="KW-0146">Chitin degradation</keyword>
<dbReference type="OrthoDB" id="2425929at2759"/>
<evidence type="ECO:0000256" key="5">
    <source>
        <dbReference type="ARBA" id="ARBA00023277"/>
    </source>
</evidence>
<dbReference type="SUPFAM" id="SSF51445">
    <property type="entry name" value="(Trans)glycosidases"/>
    <property type="match status" value="1"/>
</dbReference>
<comment type="catalytic activity">
    <reaction evidence="1">
        <text>Random endo-hydrolysis of N-acetyl-beta-D-glucosaminide (1-&gt;4)-beta-linkages in chitin and chitodextrins.</text>
        <dbReference type="EC" id="3.2.1.14"/>
    </reaction>
</comment>
<dbReference type="Pfam" id="PF00704">
    <property type="entry name" value="Glyco_hydro_18"/>
    <property type="match status" value="1"/>
</dbReference>
<dbReference type="PANTHER" id="PTHR45708:SF49">
    <property type="entry name" value="ENDOCHITINASE"/>
    <property type="match status" value="1"/>
</dbReference>
<feature type="region of interest" description="Disordered" evidence="10">
    <location>
        <begin position="303"/>
        <end position="363"/>
    </location>
</feature>
<keyword evidence="5" id="KW-0119">Carbohydrate metabolism</keyword>
<feature type="non-terminal residue" evidence="12">
    <location>
        <position position="363"/>
    </location>
</feature>
<dbReference type="InterPro" id="IPR017853">
    <property type="entry name" value="GH"/>
</dbReference>
<dbReference type="PROSITE" id="PS51910">
    <property type="entry name" value="GH18_2"/>
    <property type="match status" value="1"/>
</dbReference>
<evidence type="ECO:0000256" key="8">
    <source>
        <dbReference type="RuleBase" id="RU000489"/>
    </source>
</evidence>
<feature type="compositionally biased region" description="Polar residues" evidence="10">
    <location>
        <begin position="312"/>
        <end position="326"/>
    </location>
</feature>